<dbReference type="RefSeq" id="WP_015724910.1">
    <property type="nucleotide sequence ID" value="NC_014972.1"/>
</dbReference>
<reference evidence="8 9" key="1">
    <citation type="journal article" date="2011" name="Stand. Genomic Sci.">
        <title>Complete genome sequence of Desulfobulbus propionicus type strain (1pr3).</title>
        <authorList>
            <person name="Pagani I."/>
            <person name="Lapidus A."/>
            <person name="Nolan M."/>
            <person name="Lucas S."/>
            <person name="Hammon N."/>
            <person name="Deshpande S."/>
            <person name="Cheng J.F."/>
            <person name="Chertkov O."/>
            <person name="Davenport K."/>
            <person name="Tapia R."/>
            <person name="Han C."/>
            <person name="Goodwin L."/>
            <person name="Pitluck S."/>
            <person name="Liolios K."/>
            <person name="Mavromatis K."/>
            <person name="Ivanova N."/>
            <person name="Mikhailova N."/>
            <person name="Pati A."/>
            <person name="Chen A."/>
            <person name="Palaniappan K."/>
            <person name="Land M."/>
            <person name="Hauser L."/>
            <person name="Chang Y.J."/>
            <person name="Jeffries C.D."/>
            <person name="Detter J.C."/>
            <person name="Brambilla E."/>
            <person name="Kannan K.P."/>
            <person name="Djao O.D."/>
            <person name="Rohde M."/>
            <person name="Pukall R."/>
            <person name="Spring S."/>
            <person name="Goker M."/>
            <person name="Sikorski J."/>
            <person name="Woyke T."/>
            <person name="Bristow J."/>
            <person name="Eisen J.A."/>
            <person name="Markowitz V."/>
            <person name="Hugenholtz P."/>
            <person name="Kyrpides N.C."/>
            <person name="Klenk H.P."/>
        </authorList>
    </citation>
    <scope>NUCLEOTIDE SEQUENCE [LARGE SCALE GENOMIC DNA]</scope>
    <source>
        <strain evidence="9">ATCC 33891 / DSM 2032 / 1pr3</strain>
    </source>
</reference>
<dbReference type="Pfam" id="PF13860">
    <property type="entry name" value="FlgD_ig"/>
    <property type="match status" value="1"/>
</dbReference>
<dbReference type="KEGG" id="dpr:Despr_2228"/>
<gene>
    <name evidence="8" type="ordered locus">Despr_2228</name>
</gene>
<feature type="domain" description="FlgD/Vpr Ig-like" evidence="6">
    <location>
        <begin position="100"/>
        <end position="172"/>
    </location>
</feature>
<dbReference type="Proteomes" id="UP000006365">
    <property type="component" value="Chromosome"/>
</dbReference>
<dbReference type="InterPro" id="IPR025965">
    <property type="entry name" value="FlgD/Vpr_Ig-like"/>
</dbReference>
<proteinExistence type="inferred from homology"/>
<keyword evidence="8" id="KW-0966">Cell projection</keyword>
<dbReference type="Pfam" id="PF03963">
    <property type="entry name" value="FlgD"/>
    <property type="match status" value="1"/>
</dbReference>
<evidence type="ECO:0000256" key="5">
    <source>
        <dbReference type="RuleBase" id="RU362076"/>
    </source>
</evidence>
<dbReference type="Pfam" id="PF13861">
    <property type="entry name" value="FLgD_tudor"/>
    <property type="match status" value="1"/>
</dbReference>
<dbReference type="Gene3D" id="2.30.30.910">
    <property type="match status" value="1"/>
</dbReference>
<keyword evidence="3 5" id="KW-1005">Bacterial flagellum biogenesis</keyword>
<evidence type="ECO:0000313" key="9">
    <source>
        <dbReference type="Proteomes" id="UP000006365"/>
    </source>
</evidence>
<feature type="domain" description="FlgD Tudor-like" evidence="7">
    <location>
        <begin position="79"/>
        <end position="210"/>
    </location>
</feature>
<sequence>MATVEGVSSSTSTTTTATSKALGQDDFLTLLVAQLQNQDPMNPADATEFTAQLAQYSQLEQLFNLNDAMDELTSATTESQNISTLSLIGQDVVVEGAKFTLGEAPVQIGYKVDGSVSGLSIFIKNSSGKTVATLSASDLGEGNHFLTWDGKDANGKALDAGTYSMELNAKSTDTSATVTPLIRSTVTGVDLSGSEPMVVTGSGQYRVSAVYGAYDSDQGALDSSAE</sequence>
<keyword evidence="8" id="KW-0282">Flagellum</keyword>
<evidence type="ECO:0000256" key="3">
    <source>
        <dbReference type="ARBA" id="ARBA00022795"/>
    </source>
</evidence>
<name>A0A7U4DPW0_DESPD</name>
<keyword evidence="8" id="KW-0969">Cilium</keyword>
<protein>
    <recommendedName>
        <fullName evidence="2 5">Basal-body rod modification protein FlgD</fullName>
    </recommendedName>
</protein>
<keyword evidence="9" id="KW-1185">Reference proteome</keyword>
<comment type="function">
    <text evidence="4 5">Required for flagellar hook formation. May act as a scaffolding protein.</text>
</comment>
<accession>A0A7U4DPW0</accession>
<dbReference type="EMBL" id="CP002364">
    <property type="protein sequence ID" value="ADW18372.1"/>
    <property type="molecule type" value="Genomic_DNA"/>
</dbReference>
<dbReference type="InterPro" id="IPR025963">
    <property type="entry name" value="FLgD_Tudor"/>
</dbReference>
<evidence type="ECO:0000256" key="2">
    <source>
        <dbReference type="ARBA" id="ARBA00016013"/>
    </source>
</evidence>
<dbReference type="AlphaFoldDB" id="A0A7U4DPW0"/>
<evidence type="ECO:0000259" key="7">
    <source>
        <dbReference type="Pfam" id="PF13861"/>
    </source>
</evidence>
<evidence type="ECO:0000259" key="6">
    <source>
        <dbReference type="Pfam" id="PF13860"/>
    </source>
</evidence>
<evidence type="ECO:0000313" key="8">
    <source>
        <dbReference type="EMBL" id="ADW18372.1"/>
    </source>
</evidence>
<evidence type="ECO:0000256" key="4">
    <source>
        <dbReference type="ARBA" id="ARBA00024746"/>
    </source>
</evidence>
<comment type="similarity">
    <text evidence="1 5">Belongs to the FlgD family.</text>
</comment>
<organism evidence="8 9">
    <name type="scientific">Desulfobulbus propionicus (strain ATCC 33891 / DSM 2032 / VKM B-1956 / 1pr3)</name>
    <dbReference type="NCBI Taxonomy" id="577650"/>
    <lineage>
        <taxon>Bacteria</taxon>
        <taxon>Pseudomonadati</taxon>
        <taxon>Thermodesulfobacteriota</taxon>
        <taxon>Desulfobulbia</taxon>
        <taxon>Desulfobulbales</taxon>
        <taxon>Desulfobulbaceae</taxon>
        <taxon>Desulfobulbus</taxon>
    </lineage>
</organism>
<dbReference type="GO" id="GO:0044781">
    <property type="term" value="P:bacterial-type flagellum organization"/>
    <property type="evidence" value="ECO:0007669"/>
    <property type="project" value="UniProtKB-UniRule"/>
</dbReference>
<evidence type="ECO:0000256" key="1">
    <source>
        <dbReference type="ARBA" id="ARBA00010577"/>
    </source>
</evidence>
<dbReference type="Gene3D" id="2.60.40.4070">
    <property type="match status" value="1"/>
</dbReference>
<dbReference type="InterPro" id="IPR005648">
    <property type="entry name" value="FlgD"/>
</dbReference>